<accession>A0A1M6GKD1</accession>
<dbReference type="Pfam" id="PF11848">
    <property type="entry name" value="DUF3368"/>
    <property type="match status" value="1"/>
</dbReference>
<dbReference type="EMBL" id="FQZE01000011">
    <property type="protein sequence ID" value="SHJ10392.1"/>
    <property type="molecule type" value="Genomic_DNA"/>
</dbReference>
<protein>
    <recommendedName>
        <fullName evidence="3">DUF3368 domain-containing protein</fullName>
    </recommendedName>
</protein>
<dbReference type="InterPro" id="IPR021799">
    <property type="entry name" value="PIN-like_prokaryotic"/>
</dbReference>
<name>A0A1M6GKD1_9BACT</name>
<sequence>MPKIVSNTTPLISLMKISQLEILKKIYSEIIIPEAVYKEIEAGKHKDFYRDLSEIDWIKIQSIKDKHSTDYFLELDAGEAEAIILASEIGADLIIMDEKLGRHHAKHAGIKITGTIGVLVKAKKLGLISKLKPLLKELTEKNVWISDKLISQICKTVDE</sequence>
<dbReference type="PANTHER" id="PTHR39550">
    <property type="entry name" value="SLL0658 PROTEIN"/>
    <property type="match status" value="1"/>
</dbReference>
<dbReference type="PANTHER" id="PTHR39550:SF1">
    <property type="entry name" value="SLL0658 PROTEIN"/>
    <property type="match status" value="1"/>
</dbReference>
<dbReference type="AlphaFoldDB" id="A0A1M6GKD1"/>
<gene>
    <name evidence="1" type="ORF">SAMN05444280_11126</name>
</gene>
<evidence type="ECO:0008006" key="3">
    <source>
        <dbReference type="Google" id="ProtNLM"/>
    </source>
</evidence>
<organism evidence="1 2">
    <name type="scientific">Tangfeifania diversioriginum</name>
    <dbReference type="NCBI Taxonomy" id="1168035"/>
    <lineage>
        <taxon>Bacteria</taxon>
        <taxon>Pseudomonadati</taxon>
        <taxon>Bacteroidota</taxon>
        <taxon>Bacteroidia</taxon>
        <taxon>Marinilabiliales</taxon>
        <taxon>Prolixibacteraceae</taxon>
        <taxon>Tangfeifania</taxon>
    </lineage>
</organism>
<dbReference type="Proteomes" id="UP000184050">
    <property type="component" value="Unassembled WGS sequence"/>
</dbReference>
<keyword evidence="2" id="KW-1185">Reference proteome</keyword>
<proteinExistence type="predicted"/>
<dbReference type="RefSeq" id="WP_073168584.1">
    <property type="nucleotide sequence ID" value="NZ_FQZE01000011.1"/>
</dbReference>
<evidence type="ECO:0000313" key="1">
    <source>
        <dbReference type="EMBL" id="SHJ10392.1"/>
    </source>
</evidence>
<evidence type="ECO:0000313" key="2">
    <source>
        <dbReference type="Proteomes" id="UP000184050"/>
    </source>
</evidence>
<reference evidence="1 2" key="1">
    <citation type="submission" date="2016-11" db="EMBL/GenBank/DDBJ databases">
        <authorList>
            <person name="Jaros S."/>
            <person name="Januszkiewicz K."/>
            <person name="Wedrychowicz H."/>
        </authorList>
    </citation>
    <scope>NUCLEOTIDE SEQUENCE [LARGE SCALE GENOMIC DNA]</scope>
    <source>
        <strain evidence="1 2">DSM 27063</strain>
    </source>
</reference>
<dbReference type="STRING" id="1168035.SAMN05444280_11126"/>